<evidence type="ECO:0000256" key="3">
    <source>
        <dbReference type="ARBA" id="ARBA00023125"/>
    </source>
</evidence>
<dbReference type="HOGENOM" id="CLU_060077_2_0_6"/>
<keyword evidence="2" id="KW-0805">Transcription regulation</keyword>
<evidence type="ECO:0000313" key="6">
    <source>
        <dbReference type="EMBL" id="ACE83875.1"/>
    </source>
</evidence>
<dbReference type="InterPro" id="IPR000551">
    <property type="entry name" value="MerR-type_HTH_dom"/>
</dbReference>
<dbReference type="SMART" id="SM00422">
    <property type="entry name" value="HTH_MERR"/>
    <property type="match status" value="1"/>
</dbReference>
<accession>B3PEB4</accession>
<sequence>MNISQAADASGLPVKTLRHYENIGLVVPGRQQGNEYRYYSPDDVVSLRFLQRARASGFGLDKCRELLDAYKAMVGGDKQVLRACLDELRECLRHLDDQQRALVMLRQDLHGMLALAGQEELSEGLAHSVQGQPMPFLLLDQ</sequence>
<dbReference type="PROSITE" id="PS50937">
    <property type="entry name" value="HTH_MERR_2"/>
    <property type="match status" value="1"/>
</dbReference>
<gene>
    <name evidence="6" type="primary">hmrR</name>
    <name evidence="6" type="ordered locus">CJA_1624</name>
</gene>
<dbReference type="InterPro" id="IPR009061">
    <property type="entry name" value="DNA-bd_dom_put_sf"/>
</dbReference>
<evidence type="ECO:0000256" key="4">
    <source>
        <dbReference type="ARBA" id="ARBA00023163"/>
    </source>
</evidence>
<dbReference type="SUPFAM" id="SSF46955">
    <property type="entry name" value="Putative DNA-binding domain"/>
    <property type="match status" value="1"/>
</dbReference>
<keyword evidence="4" id="KW-0804">Transcription</keyword>
<dbReference type="Gene3D" id="1.10.1660.10">
    <property type="match status" value="1"/>
</dbReference>
<dbReference type="PANTHER" id="PTHR30204">
    <property type="entry name" value="REDOX-CYCLING DRUG-SENSING TRANSCRIPTIONAL ACTIVATOR SOXR"/>
    <property type="match status" value="1"/>
</dbReference>
<dbReference type="EMBL" id="CP000934">
    <property type="protein sequence ID" value="ACE83875.1"/>
    <property type="molecule type" value="Genomic_DNA"/>
</dbReference>
<dbReference type="RefSeq" id="WP_012487248.1">
    <property type="nucleotide sequence ID" value="NC_010995.1"/>
</dbReference>
<evidence type="ECO:0000256" key="2">
    <source>
        <dbReference type="ARBA" id="ARBA00023015"/>
    </source>
</evidence>
<dbReference type="KEGG" id="cja:CJA_1624"/>
<keyword evidence="1" id="KW-0678">Repressor</keyword>
<dbReference type="GO" id="GO:0003677">
    <property type="term" value="F:DNA binding"/>
    <property type="evidence" value="ECO:0007669"/>
    <property type="project" value="UniProtKB-KW"/>
</dbReference>
<protein>
    <submittedName>
        <fullName evidence="6">Heavy metal regulator HmrR</fullName>
    </submittedName>
</protein>
<dbReference type="OrthoDB" id="9808480at2"/>
<dbReference type="STRING" id="498211.CJA_1624"/>
<dbReference type="PANTHER" id="PTHR30204:SF69">
    <property type="entry name" value="MERR-FAMILY TRANSCRIPTIONAL REGULATOR"/>
    <property type="match status" value="1"/>
</dbReference>
<name>B3PEB4_CELJU</name>
<evidence type="ECO:0000256" key="1">
    <source>
        <dbReference type="ARBA" id="ARBA00022491"/>
    </source>
</evidence>
<dbReference type="Proteomes" id="UP000001036">
    <property type="component" value="Chromosome"/>
</dbReference>
<dbReference type="PRINTS" id="PR00040">
    <property type="entry name" value="HTHMERR"/>
</dbReference>
<reference evidence="6 7" key="1">
    <citation type="journal article" date="2008" name="J. Bacteriol.">
        <title>Insights into plant cell wall degradation from the genome sequence of the soil bacterium Cellvibrio japonicus.</title>
        <authorList>
            <person name="Deboy R.T."/>
            <person name="Mongodin E.F."/>
            <person name="Fouts D.E."/>
            <person name="Tailford L.E."/>
            <person name="Khouri H."/>
            <person name="Emerson J.B."/>
            <person name="Mohamoud Y."/>
            <person name="Watkins K."/>
            <person name="Henrissat B."/>
            <person name="Gilbert H.J."/>
            <person name="Nelson K.E."/>
        </authorList>
    </citation>
    <scope>NUCLEOTIDE SEQUENCE [LARGE SCALE GENOMIC DNA]</scope>
    <source>
        <strain evidence="6 7">Ueda107</strain>
    </source>
</reference>
<dbReference type="Pfam" id="PF13411">
    <property type="entry name" value="MerR_1"/>
    <property type="match status" value="1"/>
</dbReference>
<dbReference type="GO" id="GO:0003700">
    <property type="term" value="F:DNA-binding transcription factor activity"/>
    <property type="evidence" value="ECO:0007669"/>
    <property type="project" value="InterPro"/>
</dbReference>
<keyword evidence="3" id="KW-0238">DNA-binding</keyword>
<evidence type="ECO:0000313" key="7">
    <source>
        <dbReference type="Proteomes" id="UP000001036"/>
    </source>
</evidence>
<dbReference type="InterPro" id="IPR047057">
    <property type="entry name" value="MerR_fam"/>
</dbReference>
<dbReference type="eggNOG" id="COG0789">
    <property type="taxonomic scope" value="Bacteria"/>
</dbReference>
<dbReference type="AlphaFoldDB" id="B3PEB4"/>
<organism evidence="6 7">
    <name type="scientific">Cellvibrio japonicus (strain Ueda107)</name>
    <name type="common">Pseudomonas fluorescens subsp. cellulosa</name>
    <dbReference type="NCBI Taxonomy" id="498211"/>
    <lineage>
        <taxon>Bacteria</taxon>
        <taxon>Pseudomonadati</taxon>
        <taxon>Pseudomonadota</taxon>
        <taxon>Gammaproteobacteria</taxon>
        <taxon>Cellvibrionales</taxon>
        <taxon>Cellvibrionaceae</taxon>
        <taxon>Cellvibrio</taxon>
    </lineage>
</organism>
<feature type="domain" description="HTH merR-type" evidence="5">
    <location>
        <begin position="1"/>
        <end position="69"/>
    </location>
</feature>
<proteinExistence type="predicted"/>
<keyword evidence="7" id="KW-1185">Reference proteome</keyword>
<evidence type="ECO:0000259" key="5">
    <source>
        <dbReference type="PROSITE" id="PS50937"/>
    </source>
</evidence>